<feature type="region of interest" description="Disordered" evidence="1">
    <location>
        <begin position="43"/>
        <end position="195"/>
    </location>
</feature>
<keyword evidence="3" id="KW-1185">Reference proteome</keyword>
<evidence type="ECO:0000313" key="3">
    <source>
        <dbReference type="Proteomes" id="UP000791440"/>
    </source>
</evidence>
<feature type="region of interest" description="Disordered" evidence="1">
    <location>
        <begin position="214"/>
        <end position="400"/>
    </location>
</feature>
<feature type="compositionally biased region" description="Basic and acidic residues" evidence="1">
    <location>
        <begin position="382"/>
        <end position="400"/>
    </location>
</feature>
<feature type="compositionally biased region" description="Basic and acidic residues" evidence="1">
    <location>
        <begin position="43"/>
        <end position="56"/>
    </location>
</feature>
<evidence type="ECO:0000313" key="2">
    <source>
        <dbReference type="EMBL" id="KAG6443478.1"/>
    </source>
</evidence>
<reference evidence="2" key="1">
    <citation type="journal article" date="2016" name="Insect Biochem. Mol. Biol.">
        <title>Multifaceted biological insights from a draft genome sequence of the tobacco hornworm moth, Manduca sexta.</title>
        <authorList>
            <person name="Kanost M.R."/>
            <person name="Arrese E.L."/>
            <person name="Cao X."/>
            <person name="Chen Y.R."/>
            <person name="Chellapilla S."/>
            <person name="Goldsmith M.R."/>
            <person name="Grosse-Wilde E."/>
            <person name="Heckel D.G."/>
            <person name="Herndon N."/>
            <person name="Jiang H."/>
            <person name="Papanicolaou A."/>
            <person name="Qu J."/>
            <person name="Soulages J.L."/>
            <person name="Vogel H."/>
            <person name="Walters J."/>
            <person name="Waterhouse R.M."/>
            <person name="Ahn S.J."/>
            <person name="Almeida F.C."/>
            <person name="An C."/>
            <person name="Aqrawi P."/>
            <person name="Bretschneider A."/>
            <person name="Bryant W.B."/>
            <person name="Bucks S."/>
            <person name="Chao H."/>
            <person name="Chevignon G."/>
            <person name="Christen J.M."/>
            <person name="Clarke D.F."/>
            <person name="Dittmer N.T."/>
            <person name="Ferguson L.C.F."/>
            <person name="Garavelou S."/>
            <person name="Gordon K.H.J."/>
            <person name="Gunaratna R.T."/>
            <person name="Han Y."/>
            <person name="Hauser F."/>
            <person name="He Y."/>
            <person name="Heidel-Fischer H."/>
            <person name="Hirsh A."/>
            <person name="Hu Y."/>
            <person name="Jiang H."/>
            <person name="Kalra D."/>
            <person name="Klinner C."/>
            <person name="Konig C."/>
            <person name="Kovar C."/>
            <person name="Kroll A.R."/>
            <person name="Kuwar S.S."/>
            <person name="Lee S.L."/>
            <person name="Lehman R."/>
            <person name="Li K."/>
            <person name="Li Z."/>
            <person name="Liang H."/>
            <person name="Lovelace S."/>
            <person name="Lu Z."/>
            <person name="Mansfield J.H."/>
            <person name="McCulloch K.J."/>
            <person name="Mathew T."/>
            <person name="Morton B."/>
            <person name="Muzny D.M."/>
            <person name="Neunemann D."/>
            <person name="Ongeri F."/>
            <person name="Pauchet Y."/>
            <person name="Pu L.L."/>
            <person name="Pyrousis I."/>
            <person name="Rao X.J."/>
            <person name="Redding A."/>
            <person name="Roesel C."/>
            <person name="Sanchez-Gracia A."/>
            <person name="Schaack S."/>
            <person name="Shukla A."/>
            <person name="Tetreau G."/>
            <person name="Wang Y."/>
            <person name="Xiong G.H."/>
            <person name="Traut W."/>
            <person name="Walsh T.K."/>
            <person name="Worley K.C."/>
            <person name="Wu D."/>
            <person name="Wu W."/>
            <person name="Wu Y.Q."/>
            <person name="Zhang X."/>
            <person name="Zou Z."/>
            <person name="Zucker H."/>
            <person name="Briscoe A.D."/>
            <person name="Burmester T."/>
            <person name="Clem R.J."/>
            <person name="Feyereisen R."/>
            <person name="Grimmelikhuijzen C.J.P."/>
            <person name="Hamodrakas S.J."/>
            <person name="Hansson B.S."/>
            <person name="Huguet E."/>
            <person name="Jermiin L.S."/>
            <person name="Lan Q."/>
            <person name="Lehman H.K."/>
            <person name="Lorenzen M."/>
            <person name="Merzendorfer H."/>
            <person name="Michalopoulos I."/>
            <person name="Morton D.B."/>
            <person name="Muthukrishnan S."/>
            <person name="Oakeshott J.G."/>
            <person name="Palmer W."/>
            <person name="Park Y."/>
            <person name="Passarelli A.L."/>
            <person name="Rozas J."/>
            <person name="Schwartz L.M."/>
            <person name="Smith W."/>
            <person name="Southgate A."/>
            <person name="Vilcinskas A."/>
            <person name="Vogt R."/>
            <person name="Wang P."/>
            <person name="Werren J."/>
            <person name="Yu X.Q."/>
            <person name="Zhou J.J."/>
            <person name="Brown S.J."/>
            <person name="Scherer S.E."/>
            <person name="Richards S."/>
            <person name="Blissard G.W."/>
        </authorList>
    </citation>
    <scope>NUCLEOTIDE SEQUENCE</scope>
</reference>
<name>A0A922CFH9_MANSE</name>
<feature type="compositionally biased region" description="Polar residues" evidence="1">
    <location>
        <begin position="73"/>
        <end position="96"/>
    </location>
</feature>
<proteinExistence type="predicted"/>
<dbReference type="AlphaFoldDB" id="A0A922CFH9"/>
<feature type="compositionally biased region" description="Basic and acidic residues" evidence="1">
    <location>
        <begin position="150"/>
        <end position="163"/>
    </location>
</feature>
<organism evidence="2 3">
    <name type="scientific">Manduca sexta</name>
    <name type="common">Tobacco hawkmoth</name>
    <name type="synonym">Tobacco hornworm</name>
    <dbReference type="NCBI Taxonomy" id="7130"/>
    <lineage>
        <taxon>Eukaryota</taxon>
        <taxon>Metazoa</taxon>
        <taxon>Ecdysozoa</taxon>
        <taxon>Arthropoda</taxon>
        <taxon>Hexapoda</taxon>
        <taxon>Insecta</taxon>
        <taxon>Pterygota</taxon>
        <taxon>Neoptera</taxon>
        <taxon>Endopterygota</taxon>
        <taxon>Lepidoptera</taxon>
        <taxon>Glossata</taxon>
        <taxon>Ditrysia</taxon>
        <taxon>Bombycoidea</taxon>
        <taxon>Sphingidae</taxon>
        <taxon>Sphinginae</taxon>
        <taxon>Sphingini</taxon>
        <taxon>Manduca</taxon>
    </lineage>
</organism>
<evidence type="ECO:0000256" key="1">
    <source>
        <dbReference type="SAM" id="MobiDB-lite"/>
    </source>
</evidence>
<feature type="compositionally biased region" description="Pro residues" evidence="1">
    <location>
        <begin position="489"/>
        <end position="498"/>
    </location>
</feature>
<feature type="compositionally biased region" description="Low complexity" evidence="1">
    <location>
        <begin position="570"/>
        <end position="596"/>
    </location>
</feature>
<feature type="region of interest" description="Disordered" evidence="1">
    <location>
        <begin position="563"/>
        <end position="671"/>
    </location>
</feature>
<dbReference type="Proteomes" id="UP000791440">
    <property type="component" value="Unassembled WGS sequence"/>
</dbReference>
<feature type="compositionally biased region" description="Basic and acidic residues" evidence="1">
    <location>
        <begin position="597"/>
        <end position="632"/>
    </location>
</feature>
<accession>A0A922CFH9</accession>
<dbReference type="EMBL" id="JH668302">
    <property type="protein sequence ID" value="KAG6443478.1"/>
    <property type="molecule type" value="Genomic_DNA"/>
</dbReference>
<gene>
    <name evidence="2" type="ORF">O3G_MSEX002860</name>
</gene>
<feature type="compositionally biased region" description="Basic and acidic residues" evidence="1">
    <location>
        <begin position="656"/>
        <end position="671"/>
    </location>
</feature>
<protein>
    <submittedName>
        <fullName evidence="2">Uncharacterized protein</fullName>
    </submittedName>
</protein>
<feature type="compositionally biased region" description="Polar residues" evidence="1">
    <location>
        <begin position="132"/>
        <end position="148"/>
    </location>
</feature>
<comment type="caution">
    <text evidence="2">The sequence shown here is derived from an EMBL/GenBank/DDBJ whole genome shotgun (WGS) entry which is preliminary data.</text>
</comment>
<sequence length="869" mass="98371">MSIFNDLLPKIKKIPNAFIKSFNDDLKIAFDNLDKFEEEFLKAKGKARDKTQKEKNTTTLQSIHEDEDESTKSDASSQHRSSAKSVTETTGKSSAESEPDQPKRASKKRNKNEVDDVFSPEQDKRLKRNASVKAQSIISKQVNVNLTQKLRRENSTEKVEKPQSSRSRRRKDDDKENTQPIIQIKEEKVSLPPEPELMEMESLPLIIPIKQEVDKDDIAMPPPAVPLPKARRAAAKDKPKEDESSEDEGGRRRTTRTRKQTDTAPVAAPRSTRGSRATQAEAEEPAPADARPKRTRAKKKPTDVVNGDVEKDAQASILSGIESSTEKPRPKRTRKIQKAAYVDTDKESEPETQPEHIVSPKEERVSAPEVKSPILPLKVKNNIKDKDKQETEKKDKEKERVEVDAIEKEIMNETHVLKDTPAVTDMDKTVILPNGHTAPAQKTMNMNETVVLETRPAMDATVVLNNDPKGVDITDDNSLITDDSDSAHTPPPKQPPTVQPTSAVKEKVQQFEEMASRVTRTKTRAMAKKEDPVENQTPPDKIVKAVLSSDTLHKMNDMIFNGKPPQHQTSSSAVKPRAAVPVPKVASSASKLSALRAARDAEERDREDARRKKEALLDAKRELQRKKREEKMAAAAAARDAAERERRAAHSAAASQRDKRQHQLDCGRQDRLRDIERKKMELARKVAETEERRRAEELARRQRLASEQRKADEQRRRQLTEAENVRKEAALMEKEIEKRQKEYMEKQKMKHRIEDKMHTPLKTVNGVTTGVGAHHMEPVYMCDGFQYLVSDEDSDPPERPVPDWSTSKARRLQLTVQSGVAAAHVDRLFSVRVHSPDLRLIFPDIERARLKRTSSAVWRTPPRLPALQE</sequence>
<dbReference type="OrthoDB" id="6123at2759"/>
<reference evidence="2" key="2">
    <citation type="submission" date="2020-12" db="EMBL/GenBank/DDBJ databases">
        <authorList>
            <person name="Kanost M."/>
        </authorList>
    </citation>
    <scope>NUCLEOTIDE SEQUENCE</scope>
</reference>
<feature type="region of interest" description="Disordered" evidence="1">
    <location>
        <begin position="466"/>
        <end position="537"/>
    </location>
</feature>
<feature type="region of interest" description="Disordered" evidence="1">
    <location>
        <begin position="701"/>
        <end position="723"/>
    </location>
</feature>